<dbReference type="EMBL" id="BMDG01000003">
    <property type="protein sequence ID" value="GGI06369.1"/>
    <property type="molecule type" value="Genomic_DNA"/>
</dbReference>
<comment type="caution">
    <text evidence="1">The sequence shown here is derived from an EMBL/GenBank/DDBJ whole genome shotgun (WGS) entry which is preliminary data.</text>
</comment>
<evidence type="ECO:0000313" key="1">
    <source>
        <dbReference type="EMBL" id="GGI06369.1"/>
    </source>
</evidence>
<evidence type="ECO:0000313" key="2">
    <source>
        <dbReference type="Proteomes" id="UP000632535"/>
    </source>
</evidence>
<proteinExistence type="predicted"/>
<reference evidence="2" key="1">
    <citation type="journal article" date="2019" name="Int. J. Syst. Evol. Microbiol.">
        <title>The Global Catalogue of Microorganisms (GCM) 10K type strain sequencing project: providing services to taxonomists for standard genome sequencing and annotation.</title>
        <authorList>
            <consortium name="The Broad Institute Genomics Platform"/>
            <consortium name="The Broad Institute Genome Sequencing Center for Infectious Disease"/>
            <person name="Wu L."/>
            <person name="Ma J."/>
        </authorList>
    </citation>
    <scope>NUCLEOTIDE SEQUENCE [LARGE SCALE GENOMIC DNA]</scope>
    <source>
        <strain evidence="2">CCM 8653</strain>
    </source>
</reference>
<dbReference type="Proteomes" id="UP000632535">
    <property type="component" value="Unassembled WGS sequence"/>
</dbReference>
<gene>
    <name evidence="1" type="ORF">GCM10007368_10820</name>
</gene>
<accession>A0ABQ2B2K0</accession>
<keyword evidence="2" id="KW-1185">Reference proteome</keyword>
<protein>
    <submittedName>
        <fullName evidence="1">Uncharacterized protein</fullName>
    </submittedName>
</protein>
<organism evidence="1 2">
    <name type="scientific">Isoptericola cucumis</name>
    <dbReference type="NCBI Taxonomy" id="1776856"/>
    <lineage>
        <taxon>Bacteria</taxon>
        <taxon>Bacillati</taxon>
        <taxon>Actinomycetota</taxon>
        <taxon>Actinomycetes</taxon>
        <taxon>Micrococcales</taxon>
        <taxon>Promicromonosporaceae</taxon>
        <taxon>Isoptericola</taxon>
    </lineage>
</organism>
<name>A0ABQ2B2K0_9MICO</name>
<sequence>MLDPPAVALPALLTPLLVARLIDRLTVRLTVRLTGARLGRLAHPGNATLRA</sequence>